<proteinExistence type="predicted"/>
<evidence type="ECO:0000259" key="1">
    <source>
        <dbReference type="PROSITE" id="PS51746"/>
    </source>
</evidence>
<name>A0AAV1I3H4_9CHLO</name>
<dbReference type="CDD" id="cd00143">
    <property type="entry name" value="PP2Cc"/>
    <property type="match status" value="1"/>
</dbReference>
<feature type="domain" description="PPM-type phosphatase" evidence="1">
    <location>
        <begin position="11"/>
        <end position="281"/>
    </location>
</feature>
<comment type="caution">
    <text evidence="2">The sequence shown here is derived from an EMBL/GenBank/DDBJ whole genome shotgun (WGS) entry which is preliminary data.</text>
</comment>
<reference evidence="2 3" key="1">
    <citation type="submission" date="2023-10" db="EMBL/GenBank/DDBJ databases">
        <authorList>
            <person name="Maclean D."/>
            <person name="Macfadyen A."/>
        </authorList>
    </citation>
    <scope>NUCLEOTIDE SEQUENCE [LARGE SCALE GENOMIC DNA]</scope>
</reference>
<dbReference type="AlphaFoldDB" id="A0AAV1I3H4"/>
<accession>A0AAV1I3H4</accession>
<dbReference type="Pfam" id="PF00481">
    <property type="entry name" value="PP2C"/>
    <property type="match status" value="1"/>
</dbReference>
<protein>
    <recommendedName>
        <fullName evidence="1">PPM-type phosphatase domain-containing protein</fullName>
    </recommendedName>
</protein>
<organism evidence="2 3">
    <name type="scientific">Coccomyxa viridis</name>
    <dbReference type="NCBI Taxonomy" id="1274662"/>
    <lineage>
        <taxon>Eukaryota</taxon>
        <taxon>Viridiplantae</taxon>
        <taxon>Chlorophyta</taxon>
        <taxon>core chlorophytes</taxon>
        <taxon>Trebouxiophyceae</taxon>
        <taxon>Trebouxiophyceae incertae sedis</taxon>
        <taxon>Coccomyxaceae</taxon>
        <taxon>Coccomyxa</taxon>
    </lineage>
</organism>
<gene>
    <name evidence="2" type="ORF">CVIRNUC_005127</name>
</gene>
<keyword evidence="3" id="KW-1185">Reference proteome</keyword>
<evidence type="ECO:0000313" key="3">
    <source>
        <dbReference type="Proteomes" id="UP001314263"/>
    </source>
</evidence>
<dbReference type="EMBL" id="CAUYUE010000006">
    <property type="protein sequence ID" value="CAK0780653.1"/>
    <property type="molecule type" value="Genomic_DNA"/>
</dbReference>
<dbReference type="Proteomes" id="UP001314263">
    <property type="component" value="Unassembled WGS sequence"/>
</dbReference>
<dbReference type="SMART" id="SM00332">
    <property type="entry name" value="PP2Cc"/>
    <property type="match status" value="1"/>
</dbReference>
<dbReference type="Gene3D" id="3.60.40.10">
    <property type="entry name" value="PPM-type phosphatase domain"/>
    <property type="match status" value="1"/>
</dbReference>
<dbReference type="PANTHER" id="PTHR47992">
    <property type="entry name" value="PROTEIN PHOSPHATASE"/>
    <property type="match status" value="1"/>
</dbReference>
<dbReference type="SUPFAM" id="SSF81606">
    <property type="entry name" value="PP2C-like"/>
    <property type="match status" value="1"/>
</dbReference>
<dbReference type="PROSITE" id="PS51746">
    <property type="entry name" value="PPM_2"/>
    <property type="match status" value="1"/>
</dbReference>
<dbReference type="GO" id="GO:0004722">
    <property type="term" value="F:protein serine/threonine phosphatase activity"/>
    <property type="evidence" value="ECO:0007669"/>
    <property type="project" value="InterPro"/>
</dbReference>
<dbReference type="InterPro" id="IPR015655">
    <property type="entry name" value="PP2C"/>
</dbReference>
<sequence>MNVQHASFQRQSRYNEDAAADPVFEEVAGEQLVVWAVCDGHHGRGAATFVAGHCADELLHRLHRDSPCSPSQDLVAAAGRMRQAVSDTFVCLADSWEMAKKFSGTTFTMAVLYGSLLTVANVGDSKAFMDTGSEIVELSTSHRIEDNIGERVRLQAAGAQVARMHHTDFKAPAPEGEKGIGKLRVWERNGLGRLRVSRAIGNVSIGKFIVPYPHVRQVLVPEEGCRVILGTDGLWDFLATAKIFSSTGRMAPAAAAQTLCKQAFAAQKTVSDDITAVVTDILPSPGSTWPHVLRTLRQQSSPAWLGSCFSAPPVRQGSGGADGCLRPVACMDAFEECAPARDDTVGRMAQRALLRRGDSAMQHLDKQAKAQEHVMARTST</sequence>
<evidence type="ECO:0000313" key="2">
    <source>
        <dbReference type="EMBL" id="CAK0780653.1"/>
    </source>
</evidence>
<dbReference type="InterPro" id="IPR001932">
    <property type="entry name" value="PPM-type_phosphatase-like_dom"/>
</dbReference>
<dbReference type="InterPro" id="IPR036457">
    <property type="entry name" value="PPM-type-like_dom_sf"/>
</dbReference>